<dbReference type="PANTHER" id="PTHR10900:SF77">
    <property type="entry name" value="FI19380P1"/>
    <property type="match status" value="1"/>
</dbReference>
<dbReference type="EMBL" id="JAZGQO010000006">
    <property type="protein sequence ID" value="KAK6186022.1"/>
    <property type="molecule type" value="Genomic_DNA"/>
</dbReference>
<dbReference type="SMART" id="SM00554">
    <property type="entry name" value="FAS1"/>
    <property type="match status" value="7"/>
</dbReference>
<evidence type="ECO:0000259" key="2">
    <source>
        <dbReference type="PROSITE" id="PS50213"/>
    </source>
</evidence>
<evidence type="ECO:0000313" key="3">
    <source>
        <dbReference type="EMBL" id="KAK6186022.1"/>
    </source>
</evidence>
<feature type="domain" description="FAS1" evidence="2">
    <location>
        <begin position="892"/>
        <end position="1032"/>
    </location>
</feature>
<feature type="domain" description="FAS1" evidence="2">
    <location>
        <begin position="169"/>
        <end position="310"/>
    </location>
</feature>
<dbReference type="AlphaFoldDB" id="A0AAN8K0S7"/>
<evidence type="ECO:0000256" key="1">
    <source>
        <dbReference type="SAM" id="SignalP"/>
    </source>
</evidence>
<feature type="chain" id="PRO_5042910736" description="FAS1 domain-containing protein" evidence="1">
    <location>
        <begin position="28"/>
        <end position="1094"/>
    </location>
</feature>
<dbReference type="SUPFAM" id="SSF82153">
    <property type="entry name" value="FAS1 domain"/>
    <property type="match status" value="7"/>
</dbReference>
<dbReference type="Gene3D" id="2.30.180.10">
    <property type="entry name" value="FAS1 domain"/>
    <property type="match status" value="7"/>
</dbReference>
<protein>
    <recommendedName>
        <fullName evidence="2">FAS1 domain-containing protein</fullName>
    </recommendedName>
</protein>
<feature type="domain" description="FAS1" evidence="2">
    <location>
        <begin position="314"/>
        <end position="456"/>
    </location>
</feature>
<feature type="domain" description="FAS1" evidence="2">
    <location>
        <begin position="460"/>
        <end position="599"/>
    </location>
</feature>
<accession>A0AAN8K0S7</accession>
<feature type="signal peptide" evidence="1">
    <location>
        <begin position="1"/>
        <end position="27"/>
    </location>
</feature>
<organism evidence="3 4">
    <name type="scientific">Patella caerulea</name>
    <name type="common">Rayed Mediterranean limpet</name>
    <dbReference type="NCBI Taxonomy" id="87958"/>
    <lineage>
        <taxon>Eukaryota</taxon>
        <taxon>Metazoa</taxon>
        <taxon>Spiralia</taxon>
        <taxon>Lophotrochozoa</taxon>
        <taxon>Mollusca</taxon>
        <taxon>Gastropoda</taxon>
        <taxon>Patellogastropoda</taxon>
        <taxon>Patelloidea</taxon>
        <taxon>Patellidae</taxon>
        <taxon>Patella</taxon>
    </lineage>
</organism>
<keyword evidence="4" id="KW-1185">Reference proteome</keyword>
<feature type="domain" description="FAS1" evidence="2">
    <location>
        <begin position="743"/>
        <end position="888"/>
    </location>
</feature>
<dbReference type="Proteomes" id="UP001347796">
    <property type="component" value="Unassembled WGS sequence"/>
</dbReference>
<dbReference type="InterPro" id="IPR000782">
    <property type="entry name" value="FAS1_domain"/>
</dbReference>
<comment type="caution">
    <text evidence="3">The sequence shown here is derived from an EMBL/GenBank/DDBJ whole genome shotgun (WGS) entry which is preliminary data.</text>
</comment>
<dbReference type="InterPro" id="IPR036378">
    <property type="entry name" value="FAS1_dom_sf"/>
</dbReference>
<dbReference type="Pfam" id="PF02469">
    <property type="entry name" value="Fasciclin"/>
    <property type="match status" value="7"/>
</dbReference>
<dbReference type="InterPro" id="IPR050904">
    <property type="entry name" value="Adhesion/Biosynth-related"/>
</dbReference>
<proteinExistence type="predicted"/>
<dbReference type="PANTHER" id="PTHR10900">
    <property type="entry name" value="PERIOSTIN-RELATED"/>
    <property type="match status" value="1"/>
</dbReference>
<feature type="domain" description="FAS1" evidence="2">
    <location>
        <begin position="603"/>
        <end position="739"/>
    </location>
</feature>
<keyword evidence="1" id="KW-0732">Signal</keyword>
<evidence type="ECO:0000313" key="4">
    <source>
        <dbReference type="Proteomes" id="UP001347796"/>
    </source>
</evidence>
<reference evidence="3 4" key="1">
    <citation type="submission" date="2024-01" db="EMBL/GenBank/DDBJ databases">
        <title>The genome of the rayed Mediterranean limpet Patella caerulea (Linnaeus, 1758).</title>
        <authorList>
            <person name="Anh-Thu Weber A."/>
            <person name="Halstead-Nussloch G."/>
        </authorList>
    </citation>
    <scope>NUCLEOTIDE SEQUENCE [LARGE SCALE GENOMIC DNA]</scope>
    <source>
        <strain evidence="3">AATW-2023a</strain>
        <tissue evidence="3">Whole specimen</tissue>
    </source>
</reference>
<name>A0AAN8K0S7_PATCE</name>
<gene>
    <name evidence="3" type="ORF">SNE40_008140</name>
</gene>
<feature type="domain" description="FAS1" evidence="2">
    <location>
        <begin position="27"/>
        <end position="163"/>
    </location>
</feature>
<dbReference type="PROSITE" id="PS50213">
    <property type="entry name" value="FAS1"/>
    <property type="match status" value="7"/>
</dbReference>
<sequence length="1094" mass="124145">MCRVLISMLGNLVALFLLSQHVVPGNSEKVWDIIREEYLLNKVARFIANNSVLSQIFDKENITVFIPYNTAYFKYNPFKYGYRQNDVQAWKNILLYSSLDGAIYLKDMKENVHLSSRLGSDQYLYFNYYSAGKHGYHTVNGARIVRGNIRGDNGIVHIIDRVIAPYCSQKNLPAYLSHPDIPSYAFSSIIKAKIVVPTLAAETNRSDLFFTSFSPNDSFLYPMPQYGQDKLFQDWLLLQKVYKAHIIPYSVQFIPTYGPIPDFTTSAGDKITFTRHKGSVYVSNNRVRARIVQANIPVTNGVLHVIDDLLHYIYQNILQKMAFLPDASNMLGYMNRLPDTVKQRLQRTNETFTVFVPTNWAFGKIPITQQEELRRNDEEGMKTLNYLIQGHIISGVDLSSSDLEADQTLTTIDDKIVSIIHVQGETYIESGTVRAKIEVMDIGCTNGVIHFISNVLFMRNFTLWEAMENIPQLSIMYSFALEDQDIEDKLLSDNTGPRTVFMAGNSVLEQADQQVIKTLRSFSYIVHEAIKGQIVQGIHMSSDIAKSVQVGTMAGKTLTLFKDEETGEFEVEGSHVRARVIVKDIWCSNGVLHIVDDILHLPIRNIVQEIAKRSDLTFTSALITAVQDLNVQLSNLSENYTLFIPHNDAYSKLQWSTIDAVLKDIPRAKKILQSHIISGVAKYIDEIRDREMLKADENVIYIIRKNGHVFAINNNLWARVIQPDIPASNGRIHVIDTIFHLPYMTVAEALENMEELKPFQDLMSLVPEFNDLITSNDNRLMTLFIPSGDYIQSLDYHKLDKIQKSPKILKRLYAGHVLPQTRYDDAFLRKYPDSDYVTTRSALNVTITIRRSATGSFIDAGYEKNPIDLVARGFAFTNGVIYIIESFLNYSPLTLLERLQSEDSIRTSIALLDLLVTPNVTDLLSRDNVTFTFLAPSDDSNNLMEFSDYAKKQGLSRDDKLKVFWRHVINESEVTYIDLKQGYVKSDSLPTNVTLQTANDDVMFSWKDVQGRIIKANLLASNGIIHVIDNFLFSSSSPTTTAKTSRVSDIAEHRTQPATTPNAQPVLSGVSLRVEKMLLILTVMVSWTLRQIYS</sequence>
<dbReference type="GO" id="GO:0005615">
    <property type="term" value="C:extracellular space"/>
    <property type="evidence" value="ECO:0007669"/>
    <property type="project" value="TreeGrafter"/>
</dbReference>